<feature type="transmembrane region" description="Helical" evidence="1">
    <location>
        <begin position="12"/>
        <end position="40"/>
    </location>
</feature>
<keyword evidence="1" id="KW-0472">Membrane</keyword>
<accession>A0A0A0MZI6</accession>
<evidence type="ECO:0000256" key="1">
    <source>
        <dbReference type="SAM" id="Phobius"/>
    </source>
</evidence>
<keyword evidence="1" id="KW-1133">Transmembrane helix</keyword>
<evidence type="ECO:0000313" key="2">
    <source>
        <dbReference type="EMBL" id="AEF33911.1"/>
    </source>
</evidence>
<feature type="transmembrane region" description="Helical" evidence="1">
    <location>
        <begin position="52"/>
        <end position="73"/>
    </location>
</feature>
<sequence>MLNLLIQNKYLIELFIFLFICYIFNFNFLIKNWLYFIFIYFKFNKLDLKIKIIKTFLILGIILFVFLEIPNIIKLLTKIFYLKTITTNNISYVDYNILYSNVNNNNYNKIIKINNNDSFFELNNNKLDNFNICDNSTILNNNILYSINDIRSPLENMLINLIDF</sequence>
<protein>
    <submittedName>
        <fullName evidence="2">Orf164</fullName>
    </submittedName>
</protein>
<keyword evidence="1" id="KW-0812">Transmembrane</keyword>
<gene>
    <name evidence="2" type="primary">orf164</name>
</gene>
<proteinExistence type="predicted"/>
<keyword evidence="2" id="KW-0496">Mitochondrion</keyword>
<dbReference type="AlphaFoldDB" id="A0A0A0MZI6"/>
<geneLocation type="mitochondrion" evidence="2"/>
<reference evidence="2" key="1">
    <citation type="journal article" date="2014" name="PLoS ONE">
        <title>Whole genome and global gene expression analyses of the model mushroom Flammulina velutipes reveal a high capacity for lignocellulose degradation.</title>
        <authorList>
            <person name="Park Y.J."/>
            <person name="Baek J.H."/>
            <person name="Lee S."/>
            <person name="Kim C."/>
            <person name="Rhee H."/>
            <person name="Kim H."/>
            <person name="Seo J.S."/>
            <person name="Park H.R."/>
            <person name="Yoon D.E."/>
            <person name="Nam J.Y."/>
            <person name="Kim H.I."/>
            <person name="Kim J.G."/>
            <person name="Yoon H."/>
            <person name="Kang H.W."/>
            <person name="Cho J.Y."/>
            <person name="Song E.S."/>
            <person name="Sung G.H."/>
            <person name="Yoo Y.B."/>
            <person name="Lee C.S."/>
            <person name="Lee B.M."/>
            <person name="Kong W.S."/>
        </authorList>
    </citation>
    <scope>NUCLEOTIDE SEQUENCE</scope>
</reference>
<name>A0A0A0MZI6_FLAVE</name>
<organism evidence="2">
    <name type="scientific">Flammulina velutipes</name>
    <name type="common">Agaricus velutipes</name>
    <dbReference type="NCBI Taxonomy" id="38945"/>
    <lineage>
        <taxon>Eukaryota</taxon>
        <taxon>Fungi</taxon>
        <taxon>Dikarya</taxon>
        <taxon>Basidiomycota</taxon>
        <taxon>Agaricomycotina</taxon>
        <taxon>Agaricomycetes</taxon>
        <taxon>Agaricomycetidae</taxon>
        <taxon>Agaricales</taxon>
        <taxon>Marasmiineae</taxon>
        <taxon>Physalacriaceae</taxon>
        <taxon>Flammulina</taxon>
    </lineage>
</organism>
<dbReference type="EMBL" id="JF799107">
    <property type="protein sequence ID" value="AEF33911.1"/>
    <property type="molecule type" value="Genomic_DNA"/>
</dbReference>